<sequence length="74" mass="8115">METKRKLVLSFKTSADKSASISIDNPKSDITEEEIKSTMGLILSKNIFAVDGKDFVSLVSAKVTETDTTVYELV</sequence>
<name>A0ABS4EBH1_9FIRM</name>
<accession>A0ABS4EBH1</accession>
<dbReference type="EMBL" id="JAGGJX010000002">
    <property type="protein sequence ID" value="MBP1855283.1"/>
    <property type="molecule type" value="Genomic_DNA"/>
</dbReference>
<proteinExistence type="predicted"/>
<reference evidence="1 2" key="1">
    <citation type="submission" date="2021-03" db="EMBL/GenBank/DDBJ databases">
        <title>Genomic Encyclopedia of Type Strains, Phase IV (KMG-IV): sequencing the most valuable type-strain genomes for metagenomic binning, comparative biology and taxonomic classification.</title>
        <authorList>
            <person name="Goeker M."/>
        </authorList>
    </citation>
    <scope>NUCLEOTIDE SEQUENCE [LARGE SCALE GENOMIC DNA]</scope>
    <source>
        <strain evidence="1 2">DSM 1289</strain>
    </source>
</reference>
<dbReference type="Pfam" id="PF11148">
    <property type="entry name" value="DUF2922"/>
    <property type="match status" value="1"/>
</dbReference>
<comment type="caution">
    <text evidence="1">The sequence shown here is derived from an EMBL/GenBank/DDBJ whole genome shotgun (WGS) entry which is preliminary data.</text>
</comment>
<dbReference type="RefSeq" id="WP_209456723.1">
    <property type="nucleotide sequence ID" value="NZ_BAAACS010000002.1"/>
</dbReference>
<gene>
    <name evidence="1" type="ORF">J2Z43_001676</name>
</gene>
<organism evidence="1 2">
    <name type="scientific">Metaclostridioides mangenotii</name>
    <dbReference type="NCBI Taxonomy" id="1540"/>
    <lineage>
        <taxon>Bacteria</taxon>
        <taxon>Bacillati</taxon>
        <taxon>Bacillota</taxon>
        <taxon>Clostridia</taxon>
        <taxon>Peptostreptococcales</taxon>
        <taxon>Peptostreptococcaceae</taxon>
        <taxon>Metaclostridioides</taxon>
    </lineage>
</organism>
<evidence type="ECO:0000313" key="1">
    <source>
        <dbReference type="EMBL" id="MBP1855283.1"/>
    </source>
</evidence>
<dbReference type="InterPro" id="IPR021321">
    <property type="entry name" value="DUF2922"/>
</dbReference>
<protein>
    <submittedName>
        <fullName evidence="1">Uncharacterized protein (UPF0218 family)</fullName>
    </submittedName>
</protein>
<dbReference type="Proteomes" id="UP000767291">
    <property type="component" value="Unassembled WGS sequence"/>
</dbReference>
<evidence type="ECO:0000313" key="2">
    <source>
        <dbReference type="Proteomes" id="UP000767291"/>
    </source>
</evidence>
<keyword evidence="2" id="KW-1185">Reference proteome</keyword>